<organism evidence="9 10">
    <name type="scientific">Komagataella phaffii (strain GS115 / ATCC 20864)</name>
    <name type="common">Yeast</name>
    <name type="synonym">Pichia pastoris</name>
    <dbReference type="NCBI Taxonomy" id="644223"/>
    <lineage>
        <taxon>Eukaryota</taxon>
        <taxon>Fungi</taxon>
        <taxon>Dikarya</taxon>
        <taxon>Ascomycota</taxon>
        <taxon>Saccharomycotina</taxon>
        <taxon>Pichiomycetes</taxon>
        <taxon>Pichiales</taxon>
        <taxon>Pichiaceae</taxon>
        <taxon>Komagataella</taxon>
    </lineage>
</organism>
<evidence type="ECO:0000256" key="2">
    <source>
        <dbReference type="ARBA" id="ARBA00011984"/>
    </source>
</evidence>
<dbReference type="SUPFAM" id="SSF52540">
    <property type="entry name" value="P-loop containing nucleoside triphosphate hydrolases"/>
    <property type="match status" value="1"/>
</dbReference>
<dbReference type="GO" id="GO:0007120">
    <property type="term" value="P:axial cellular bud site selection"/>
    <property type="evidence" value="ECO:0007669"/>
    <property type="project" value="EnsemblFungi"/>
</dbReference>
<evidence type="ECO:0000256" key="4">
    <source>
        <dbReference type="ARBA" id="ARBA00022741"/>
    </source>
</evidence>
<evidence type="ECO:0000256" key="8">
    <source>
        <dbReference type="SAM" id="MobiDB-lite"/>
    </source>
</evidence>
<dbReference type="GO" id="GO:0007264">
    <property type="term" value="P:small GTPase-mediated signal transduction"/>
    <property type="evidence" value="ECO:0007669"/>
    <property type="project" value="EnsemblFungi"/>
</dbReference>
<dbReference type="FunFam" id="3.40.50.300:FF:000343">
    <property type="entry name" value="Ras family gtpase"/>
    <property type="match status" value="1"/>
</dbReference>
<dbReference type="FunCoup" id="C4R235">
    <property type="interactions" value="245"/>
</dbReference>
<dbReference type="STRING" id="644223.C4R235"/>
<protein>
    <recommendedName>
        <fullName evidence="2">small monomeric GTPase</fullName>
        <ecNumber evidence="2">3.6.5.2</ecNumber>
    </recommendedName>
</protein>
<dbReference type="EC" id="3.6.5.2" evidence="2"/>
<keyword evidence="6" id="KW-0342">GTP-binding</keyword>
<dbReference type="KEGG" id="ppa:PAS_chr2-2_0347"/>
<dbReference type="SMR" id="C4R235"/>
<dbReference type="NCBIfam" id="TIGR00231">
    <property type="entry name" value="small_GTP"/>
    <property type="match status" value="1"/>
</dbReference>
<evidence type="ECO:0000256" key="1">
    <source>
        <dbReference type="ARBA" id="ARBA00004236"/>
    </source>
</evidence>
<dbReference type="PRINTS" id="PR00449">
    <property type="entry name" value="RASTRNSFRMNG"/>
</dbReference>
<dbReference type="SMART" id="SM00175">
    <property type="entry name" value="RAB"/>
    <property type="match status" value="1"/>
</dbReference>
<dbReference type="Proteomes" id="UP000000314">
    <property type="component" value="Chromosome 2"/>
</dbReference>
<dbReference type="InParanoid" id="C4R235"/>
<reference evidence="9 10" key="1">
    <citation type="journal article" date="2009" name="Nat. Biotechnol.">
        <title>Genome sequence of the recombinant protein production host Pichia pastoris.</title>
        <authorList>
            <person name="De Schutter K."/>
            <person name="Lin Y.C."/>
            <person name="Tiels P."/>
            <person name="Van Hecke A."/>
            <person name="Glinka S."/>
            <person name="Weber-Lehmann J."/>
            <person name="Rouze P."/>
            <person name="Van de Peer Y."/>
            <person name="Callewaert N."/>
        </authorList>
    </citation>
    <scope>NUCLEOTIDE SEQUENCE [LARGE SCALE GENOMIC DNA]</scope>
    <source>
        <strain evidence="10">GS115 / ATCC 20864</strain>
    </source>
</reference>
<dbReference type="GO" id="GO:2000114">
    <property type="term" value="P:regulation of establishment of cell polarity"/>
    <property type="evidence" value="ECO:0007669"/>
    <property type="project" value="EnsemblFungi"/>
</dbReference>
<dbReference type="GO" id="GO:0032507">
    <property type="term" value="P:maintenance of protein location in cell"/>
    <property type="evidence" value="ECO:0007669"/>
    <property type="project" value="EnsemblFungi"/>
</dbReference>
<evidence type="ECO:0000256" key="6">
    <source>
        <dbReference type="ARBA" id="ARBA00023134"/>
    </source>
</evidence>
<dbReference type="GO" id="GO:0005774">
    <property type="term" value="C:vacuolar membrane"/>
    <property type="evidence" value="ECO:0007669"/>
    <property type="project" value="EnsemblFungi"/>
</dbReference>
<dbReference type="SMART" id="SM00173">
    <property type="entry name" value="RAS"/>
    <property type="match status" value="1"/>
</dbReference>
<dbReference type="RefSeq" id="XP_002491839.1">
    <property type="nucleotide sequence ID" value="XM_002491794.1"/>
</dbReference>
<dbReference type="SMART" id="SM00174">
    <property type="entry name" value="RHO"/>
    <property type="match status" value="1"/>
</dbReference>
<dbReference type="GO" id="GO:0007121">
    <property type="term" value="P:bipolar cellular bud site selection"/>
    <property type="evidence" value="ECO:0007669"/>
    <property type="project" value="EnsemblFungi"/>
</dbReference>
<feature type="compositionally biased region" description="Basic and acidic residues" evidence="8">
    <location>
        <begin position="205"/>
        <end position="215"/>
    </location>
</feature>
<dbReference type="PROSITE" id="PS51420">
    <property type="entry name" value="RHO"/>
    <property type="match status" value="1"/>
</dbReference>
<dbReference type="GeneID" id="8198295"/>
<dbReference type="GO" id="GO:0003925">
    <property type="term" value="F:G protein activity"/>
    <property type="evidence" value="ECO:0007669"/>
    <property type="project" value="UniProtKB-EC"/>
</dbReference>
<dbReference type="GO" id="GO:0005525">
    <property type="term" value="F:GTP binding"/>
    <property type="evidence" value="ECO:0007669"/>
    <property type="project" value="UniProtKB-KW"/>
</dbReference>
<gene>
    <name evidence="9" type="ordered locus">PAS_chr2-2_0347</name>
</gene>
<dbReference type="OMA" id="MPLREFK"/>
<dbReference type="InterPro" id="IPR005225">
    <property type="entry name" value="Small_GTP-bd"/>
</dbReference>
<dbReference type="OrthoDB" id="5976022at2759"/>
<evidence type="ECO:0000256" key="3">
    <source>
        <dbReference type="ARBA" id="ARBA00022475"/>
    </source>
</evidence>
<dbReference type="GO" id="GO:0005935">
    <property type="term" value="C:cellular bud neck"/>
    <property type="evidence" value="ECO:0007669"/>
    <property type="project" value="EnsemblFungi"/>
</dbReference>
<sequence length="230" mass="25731">MREYKIVVLGSGGVGKSCLTVQFVQGIYVETYDPTIEDSYRKQIEIDDKVIDLEILDTAGVQQFTAMRELYIKSGKGFLLVYSVDDPNSLKELERIREQVLRIKDNSNMPIVLVGNKSDLVETRKLTPQDGIEKAANWNCSFYETSALNKSNVDNVFVNVVEQIIRREETKTNGTSTGNQASVPPNGQGKTSNDTSKSFNTISGVHKDTKTDSANKKSPKKKKKRRCTIL</sequence>
<comment type="subcellular location">
    <subcellularLocation>
        <location evidence="1">Cell membrane</location>
    </subcellularLocation>
</comment>
<evidence type="ECO:0000313" key="10">
    <source>
        <dbReference type="Proteomes" id="UP000000314"/>
    </source>
</evidence>
<dbReference type="GO" id="GO:0005886">
    <property type="term" value="C:plasma membrane"/>
    <property type="evidence" value="ECO:0007669"/>
    <property type="project" value="UniProtKB-SubCell"/>
</dbReference>
<dbReference type="GO" id="GO:0045184">
    <property type="term" value="P:establishment of protein localization"/>
    <property type="evidence" value="ECO:0007669"/>
    <property type="project" value="EnsemblFungi"/>
</dbReference>
<dbReference type="PROSITE" id="PS51419">
    <property type="entry name" value="RAB"/>
    <property type="match status" value="1"/>
</dbReference>
<dbReference type="eggNOG" id="KOG0395">
    <property type="taxonomic scope" value="Eukaryota"/>
</dbReference>
<dbReference type="PROSITE" id="PS51421">
    <property type="entry name" value="RAS"/>
    <property type="match status" value="1"/>
</dbReference>
<dbReference type="Gene3D" id="3.40.50.300">
    <property type="entry name" value="P-loop containing nucleotide triphosphate hydrolases"/>
    <property type="match status" value="1"/>
</dbReference>
<dbReference type="AlphaFoldDB" id="C4R235"/>
<feature type="region of interest" description="Disordered" evidence="8">
    <location>
        <begin position="169"/>
        <end position="230"/>
    </location>
</feature>
<dbReference type="GO" id="GO:0000755">
    <property type="term" value="P:cytogamy"/>
    <property type="evidence" value="ECO:0007669"/>
    <property type="project" value="EnsemblFungi"/>
</dbReference>
<evidence type="ECO:0000313" key="9">
    <source>
        <dbReference type="EMBL" id="CAY69559.1"/>
    </source>
</evidence>
<evidence type="ECO:0000256" key="7">
    <source>
        <dbReference type="ARBA" id="ARBA00023136"/>
    </source>
</evidence>
<keyword evidence="4" id="KW-0547">Nucleotide-binding</keyword>
<dbReference type="InterPro" id="IPR001806">
    <property type="entry name" value="Small_GTPase"/>
</dbReference>
<evidence type="ECO:0000256" key="5">
    <source>
        <dbReference type="ARBA" id="ARBA00022801"/>
    </source>
</evidence>
<keyword evidence="3" id="KW-1003">Cell membrane</keyword>
<keyword evidence="7" id="KW-0472">Membrane</keyword>
<feature type="compositionally biased region" description="Basic residues" evidence="8">
    <location>
        <begin position="217"/>
        <end position="230"/>
    </location>
</feature>
<dbReference type="PANTHER" id="PTHR24070">
    <property type="entry name" value="RAS, DI-RAS, AND RHEB FAMILY MEMBERS OF SMALL GTPASE SUPERFAMILY"/>
    <property type="match status" value="1"/>
</dbReference>
<dbReference type="InterPro" id="IPR020849">
    <property type="entry name" value="Small_GTPase_Ras-type"/>
</dbReference>
<name>C4R235_KOMPG</name>
<proteinExistence type="predicted"/>
<dbReference type="HOGENOM" id="CLU_041217_9_0_1"/>
<accession>C4R235</accession>
<dbReference type="GO" id="GO:0035025">
    <property type="term" value="P:positive regulation of Rho protein signal transduction"/>
    <property type="evidence" value="ECO:0007669"/>
    <property type="project" value="EnsemblFungi"/>
</dbReference>
<keyword evidence="5" id="KW-0378">Hydrolase</keyword>
<dbReference type="Pfam" id="PF00071">
    <property type="entry name" value="Ras"/>
    <property type="match status" value="1"/>
</dbReference>
<dbReference type="EMBL" id="FN392320">
    <property type="protein sequence ID" value="CAY69559.1"/>
    <property type="molecule type" value="Genomic_DNA"/>
</dbReference>
<dbReference type="GO" id="GO:0000131">
    <property type="term" value="C:incipient cellular bud site"/>
    <property type="evidence" value="ECO:0007669"/>
    <property type="project" value="EnsemblFungi"/>
</dbReference>
<dbReference type="GO" id="GO:0032153">
    <property type="term" value="C:cell division site"/>
    <property type="evidence" value="ECO:0007669"/>
    <property type="project" value="EnsemblFungi"/>
</dbReference>
<feature type="compositionally biased region" description="Polar residues" evidence="8">
    <location>
        <begin position="172"/>
        <end position="203"/>
    </location>
</feature>
<dbReference type="InterPro" id="IPR027417">
    <property type="entry name" value="P-loop_NTPase"/>
</dbReference>
<keyword evidence="10" id="KW-1185">Reference proteome</keyword>